<dbReference type="SUPFAM" id="SSF51182">
    <property type="entry name" value="RmlC-like cupins"/>
    <property type="match status" value="1"/>
</dbReference>
<dbReference type="InterPro" id="IPR047142">
    <property type="entry name" value="OryJ/VirC-like"/>
</dbReference>
<evidence type="ECO:0000313" key="1">
    <source>
        <dbReference type="EMBL" id="ORX34812.1"/>
    </source>
</evidence>
<reference evidence="1 2" key="1">
    <citation type="submission" date="2017-03" db="EMBL/GenBank/DDBJ databases">
        <title>Widespread Adenine N6-methylation of Active Genes in Fungi.</title>
        <authorList>
            <consortium name="DOE Joint Genome Institute"/>
            <person name="Mondo S.J."/>
            <person name="Dannebaum R.O."/>
            <person name="Kuo R.C."/>
            <person name="Louie K.B."/>
            <person name="Bewick A.J."/>
            <person name="Labutti K."/>
            <person name="Haridas S."/>
            <person name="Kuo A."/>
            <person name="Salamov A."/>
            <person name="Ahrendt S.R."/>
            <person name="Lau R."/>
            <person name="Bowen B.P."/>
            <person name="Lipzen A."/>
            <person name="Sullivan W."/>
            <person name="Andreopoulos W.B."/>
            <person name="Clum A."/>
            <person name="Lindquist E."/>
            <person name="Daum C."/>
            <person name="Northen T.R."/>
            <person name="Ramamoorthy G."/>
            <person name="Schmitz R.J."/>
            <person name="Gryganskyi A."/>
            <person name="Culley D."/>
            <person name="Magnuson J."/>
            <person name="James T.Y."/>
            <person name="O'Malley M.A."/>
            <person name="Stajich J.E."/>
            <person name="Spatafora J.W."/>
            <person name="Visel A."/>
            <person name="Grigoriev I.V."/>
        </authorList>
    </citation>
    <scope>NUCLEOTIDE SEQUENCE [LARGE SCALE GENOMIC DNA]</scope>
    <source>
        <strain evidence="1 2">NRRL Y-17943</strain>
    </source>
</reference>
<dbReference type="Gene3D" id="2.60.120.10">
    <property type="entry name" value="Jelly Rolls"/>
    <property type="match status" value="1"/>
</dbReference>
<name>A0A1Y1U9X6_9TREE</name>
<dbReference type="PANTHER" id="PTHR36156">
    <property type="entry name" value="SLR2101 PROTEIN"/>
    <property type="match status" value="1"/>
</dbReference>
<accession>A0A1Y1U9X6</accession>
<evidence type="ECO:0008006" key="3">
    <source>
        <dbReference type="Google" id="ProtNLM"/>
    </source>
</evidence>
<organism evidence="1 2">
    <name type="scientific">Kockovaella imperatae</name>
    <dbReference type="NCBI Taxonomy" id="4999"/>
    <lineage>
        <taxon>Eukaryota</taxon>
        <taxon>Fungi</taxon>
        <taxon>Dikarya</taxon>
        <taxon>Basidiomycota</taxon>
        <taxon>Agaricomycotina</taxon>
        <taxon>Tremellomycetes</taxon>
        <taxon>Tremellales</taxon>
        <taxon>Cuniculitremaceae</taxon>
        <taxon>Kockovaella</taxon>
    </lineage>
</organism>
<dbReference type="OrthoDB" id="5840532at2759"/>
<protein>
    <recommendedName>
        <fullName evidence="3">Cupin type-1 domain-containing protein</fullName>
    </recommendedName>
</protein>
<dbReference type="InterPro" id="IPR011051">
    <property type="entry name" value="RmlC_Cupin_sf"/>
</dbReference>
<gene>
    <name evidence="1" type="ORF">BD324DRAFT_583223</name>
</gene>
<dbReference type="AlphaFoldDB" id="A0A1Y1U9X6"/>
<dbReference type="RefSeq" id="XP_021869054.1">
    <property type="nucleotide sequence ID" value="XM_022013606.1"/>
</dbReference>
<dbReference type="EMBL" id="NBSH01000013">
    <property type="protein sequence ID" value="ORX34812.1"/>
    <property type="molecule type" value="Genomic_DNA"/>
</dbReference>
<proteinExistence type="predicted"/>
<dbReference type="InParanoid" id="A0A1Y1U9X6"/>
<sequence>MASFDPKAPVDLANTIPTPFPPFRRIVTTHTSTDTDGSDVALLESTYALTPLLGGRAHAGYVFASKDLPTTSQHSITSSDVEKATDQCSGVVLDNGVNGQVTDLPPNCGVGMHRTSSIDYNIFLKGSAYLITPSKDSKHANGTGHADAKPGEVWTKVSAGEVVVQRGTLHAWKATEEGARWCTVVVSAKAVEVNGEALKDVDFD</sequence>
<keyword evidence="2" id="KW-1185">Reference proteome</keyword>
<dbReference type="InterPro" id="IPR014710">
    <property type="entry name" value="RmlC-like_jellyroll"/>
</dbReference>
<dbReference type="GeneID" id="33555414"/>
<dbReference type="PANTHER" id="PTHR36156:SF2">
    <property type="entry name" value="CUPIN TYPE-2 DOMAIN-CONTAINING PROTEIN"/>
    <property type="match status" value="1"/>
</dbReference>
<dbReference type="Proteomes" id="UP000193218">
    <property type="component" value="Unassembled WGS sequence"/>
</dbReference>
<evidence type="ECO:0000313" key="2">
    <source>
        <dbReference type="Proteomes" id="UP000193218"/>
    </source>
</evidence>
<comment type="caution">
    <text evidence="1">The sequence shown here is derived from an EMBL/GenBank/DDBJ whole genome shotgun (WGS) entry which is preliminary data.</text>
</comment>